<proteinExistence type="predicted"/>
<gene>
    <name evidence="1" type="ORF">CERSUDRAFT_124305</name>
</gene>
<organism evidence="1 2">
    <name type="scientific">Ceriporiopsis subvermispora (strain B)</name>
    <name type="common">White-rot fungus</name>
    <name type="synonym">Gelatoporia subvermispora</name>
    <dbReference type="NCBI Taxonomy" id="914234"/>
    <lineage>
        <taxon>Eukaryota</taxon>
        <taxon>Fungi</taxon>
        <taxon>Dikarya</taxon>
        <taxon>Basidiomycota</taxon>
        <taxon>Agaricomycotina</taxon>
        <taxon>Agaricomycetes</taxon>
        <taxon>Polyporales</taxon>
        <taxon>Gelatoporiaceae</taxon>
        <taxon>Gelatoporia</taxon>
    </lineage>
</organism>
<keyword evidence="2" id="KW-1185">Reference proteome</keyword>
<protein>
    <submittedName>
        <fullName evidence="1">Uncharacterized protein</fullName>
    </submittedName>
</protein>
<dbReference type="AlphaFoldDB" id="M2RDI9"/>
<dbReference type="HOGENOM" id="CLU_818891_0_0_1"/>
<evidence type="ECO:0000313" key="1">
    <source>
        <dbReference type="EMBL" id="EMD36497.1"/>
    </source>
</evidence>
<dbReference type="Proteomes" id="UP000016930">
    <property type="component" value="Unassembled WGS sequence"/>
</dbReference>
<dbReference type="EMBL" id="KB445798">
    <property type="protein sequence ID" value="EMD36497.1"/>
    <property type="molecule type" value="Genomic_DNA"/>
</dbReference>
<accession>M2RDI9</accession>
<sequence length="339" mass="36838">MYESCDLRRSLELRHPLRSVDEKLSGDGKTKQELHPILTGLVYSLRGIVGEMVREHPIVVSLSRAENARLNPGAPIRLLPMVAHDRILHGRLEHHLRDRPCKWWLPDTSIPRSRSSLGRARCPSPPPALARPVSESIDQSFAAVMIPGFYLTSYGPATPNFASLGRAIDLMKARAVRGTASATCARAKQPNISPSAHAISFYLTSYGPATPNFASLGRAIDLMKARAVRGTASATCARAKQPNISPSAHAISAHLSGACGSPQDALELMHSNDTVRPSPSACATTLHGIDRLRGMIHPATCDPWQAPCRRFFACLESAKAAPSRWRHDSSKLPRCSCDL</sequence>
<evidence type="ECO:0000313" key="2">
    <source>
        <dbReference type="Proteomes" id="UP000016930"/>
    </source>
</evidence>
<name>M2RDI9_CERS8</name>
<reference evidence="1 2" key="1">
    <citation type="journal article" date="2012" name="Proc. Natl. Acad. Sci. U.S.A.">
        <title>Comparative genomics of Ceriporiopsis subvermispora and Phanerochaete chrysosporium provide insight into selective ligninolysis.</title>
        <authorList>
            <person name="Fernandez-Fueyo E."/>
            <person name="Ruiz-Duenas F.J."/>
            <person name="Ferreira P."/>
            <person name="Floudas D."/>
            <person name="Hibbett D.S."/>
            <person name="Canessa P."/>
            <person name="Larrondo L.F."/>
            <person name="James T.Y."/>
            <person name="Seelenfreund D."/>
            <person name="Lobos S."/>
            <person name="Polanco R."/>
            <person name="Tello M."/>
            <person name="Honda Y."/>
            <person name="Watanabe T."/>
            <person name="Watanabe T."/>
            <person name="Ryu J.S."/>
            <person name="Kubicek C.P."/>
            <person name="Schmoll M."/>
            <person name="Gaskell J."/>
            <person name="Hammel K.E."/>
            <person name="St John F.J."/>
            <person name="Vanden Wymelenberg A."/>
            <person name="Sabat G."/>
            <person name="Splinter BonDurant S."/>
            <person name="Syed K."/>
            <person name="Yadav J.S."/>
            <person name="Doddapaneni H."/>
            <person name="Subramanian V."/>
            <person name="Lavin J.L."/>
            <person name="Oguiza J.A."/>
            <person name="Perez G."/>
            <person name="Pisabarro A.G."/>
            <person name="Ramirez L."/>
            <person name="Santoyo F."/>
            <person name="Master E."/>
            <person name="Coutinho P.M."/>
            <person name="Henrissat B."/>
            <person name="Lombard V."/>
            <person name="Magnuson J.K."/>
            <person name="Kuees U."/>
            <person name="Hori C."/>
            <person name="Igarashi K."/>
            <person name="Samejima M."/>
            <person name="Held B.W."/>
            <person name="Barry K.W."/>
            <person name="LaButti K.M."/>
            <person name="Lapidus A."/>
            <person name="Lindquist E.A."/>
            <person name="Lucas S.M."/>
            <person name="Riley R."/>
            <person name="Salamov A.A."/>
            <person name="Hoffmeister D."/>
            <person name="Schwenk D."/>
            <person name="Hadar Y."/>
            <person name="Yarden O."/>
            <person name="de Vries R.P."/>
            <person name="Wiebenga A."/>
            <person name="Stenlid J."/>
            <person name="Eastwood D."/>
            <person name="Grigoriev I.V."/>
            <person name="Berka R.M."/>
            <person name="Blanchette R.A."/>
            <person name="Kersten P."/>
            <person name="Martinez A.T."/>
            <person name="Vicuna R."/>
            <person name="Cullen D."/>
        </authorList>
    </citation>
    <scope>NUCLEOTIDE SEQUENCE [LARGE SCALE GENOMIC DNA]</scope>
    <source>
        <strain evidence="1 2">B</strain>
    </source>
</reference>